<name>A0ABV6MM90_9PSEU</name>
<proteinExistence type="predicted"/>
<dbReference type="PANTHER" id="PTHR30143">
    <property type="entry name" value="ACID HYDRATASE"/>
    <property type="match status" value="1"/>
</dbReference>
<dbReference type="Proteomes" id="UP001589810">
    <property type="component" value="Unassembled WGS sequence"/>
</dbReference>
<gene>
    <name evidence="3" type="ORF">ACFFH7_07445</name>
</gene>
<feature type="domain" description="Fumarylacetoacetase-like C-terminal" evidence="2">
    <location>
        <begin position="81"/>
        <end position="256"/>
    </location>
</feature>
<dbReference type="Pfam" id="PF01557">
    <property type="entry name" value="FAA_hydrolase"/>
    <property type="match status" value="1"/>
</dbReference>
<comment type="caution">
    <text evidence="3">The sequence shown here is derived from an EMBL/GenBank/DDBJ whole genome shotgun (WGS) entry which is preliminary data.</text>
</comment>
<dbReference type="PANTHER" id="PTHR30143:SF0">
    <property type="entry name" value="2-KETO-4-PENTENOATE HYDRATASE"/>
    <property type="match status" value="1"/>
</dbReference>
<dbReference type="InterPro" id="IPR036663">
    <property type="entry name" value="Fumarylacetoacetase_C_sf"/>
</dbReference>
<dbReference type="RefSeq" id="WP_273942693.1">
    <property type="nucleotide sequence ID" value="NZ_CP097263.1"/>
</dbReference>
<evidence type="ECO:0000313" key="4">
    <source>
        <dbReference type="Proteomes" id="UP001589810"/>
    </source>
</evidence>
<evidence type="ECO:0000256" key="1">
    <source>
        <dbReference type="ARBA" id="ARBA00023239"/>
    </source>
</evidence>
<dbReference type="InterPro" id="IPR011234">
    <property type="entry name" value="Fumarylacetoacetase-like_C"/>
</dbReference>
<keyword evidence="4" id="KW-1185">Reference proteome</keyword>
<reference evidence="3 4" key="1">
    <citation type="submission" date="2024-09" db="EMBL/GenBank/DDBJ databases">
        <authorList>
            <person name="Sun Q."/>
            <person name="Mori K."/>
        </authorList>
    </citation>
    <scope>NUCLEOTIDE SEQUENCE [LARGE SCALE GENOMIC DNA]</scope>
    <source>
        <strain evidence="3 4">TBRC 1432</strain>
    </source>
</reference>
<sequence length="266" mass="28028">MTPQIQQAADRLQEAIDTGKPCAPVRDLIGEHDIDAAYAVQEILTATKQAAGHHIVGRKIGLTSDSVRGQLGVSQPDFGTLFEDMGYATGESVPLTRLLQPRVEAEIAFVLDRDIDNPHTSVTDILRATDFVVAAIEIVDSRVDGWDIRIADTVADNASSGLYTLGCTPFSLTGLDLAQVGMVLEHEGEPVSVGSGAACMANPVVAVAWLARELARRGNPLRAGEVVLSGALGPMVPVKTAGVYTARLDGLGEVQTVFTNDDGGAR</sequence>
<evidence type="ECO:0000313" key="3">
    <source>
        <dbReference type="EMBL" id="MFC0541312.1"/>
    </source>
</evidence>
<dbReference type="InterPro" id="IPR050772">
    <property type="entry name" value="Hydratase-Decarb/MhpD_sf"/>
</dbReference>
<dbReference type="Gene3D" id="3.90.850.10">
    <property type="entry name" value="Fumarylacetoacetase-like, C-terminal domain"/>
    <property type="match status" value="1"/>
</dbReference>
<keyword evidence="1" id="KW-0456">Lyase</keyword>
<dbReference type="SUPFAM" id="SSF56529">
    <property type="entry name" value="FAH"/>
    <property type="match status" value="1"/>
</dbReference>
<dbReference type="EMBL" id="JBHLUD010000002">
    <property type="protein sequence ID" value="MFC0541312.1"/>
    <property type="molecule type" value="Genomic_DNA"/>
</dbReference>
<accession>A0ABV6MM90</accession>
<protein>
    <submittedName>
        <fullName evidence="3">2-keto-4-pentenoate hydratase</fullName>
    </submittedName>
</protein>
<organism evidence="3 4">
    <name type="scientific">Kutzneria chonburiensis</name>
    <dbReference type="NCBI Taxonomy" id="1483604"/>
    <lineage>
        <taxon>Bacteria</taxon>
        <taxon>Bacillati</taxon>
        <taxon>Actinomycetota</taxon>
        <taxon>Actinomycetes</taxon>
        <taxon>Pseudonocardiales</taxon>
        <taxon>Pseudonocardiaceae</taxon>
        <taxon>Kutzneria</taxon>
    </lineage>
</organism>
<evidence type="ECO:0000259" key="2">
    <source>
        <dbReference type="Pfam" id="PF01557"/>
    </source>
</evidence>